<comment type="caution">
    <text evidence="1">The sequence shown here is derived from an EMBL/GenBank/DDBJ whole genome shotgun (WGS) entry which is preliminary data.</text>
</comment>
<evidence type="ECO:0000313" key="1">
    <source>
        <dbReference type="EMBL" id="MCS3904399.1"/>
    </source>
</evidence>
<gene>
    <name evidence="1" type="ORF">J2T55_002435</name>
</gene>
<dbReference type="AlphaFoldDB" id="A0AAE3HLE7"/>
<organism evidence="1 2">
    <name type="scientific">Methylohalomonas lacus</name>
    <dbReference type="NCBI Taxonomy" id="398773"/>
    <lineage>
        <taxon>Bacteria</taxon>
        <taxon>Pseudomonadati</taxon>
        <taxon>Pseudomonadota</taxon>
        <taxon>Gammaproteobacteria</taxon>
        <taxon>Methylohalomonadales</taxon>
        <taxon>Methylohalomonadaceae</taxon>
        <taxon>Methylohalomonas</taxon>
    </lineage>
</organism>
<protein>
    <submittedName>
        <fullName evidence="1">Uncharacterized protein</fullName>
    </submittedName>
</protein>
<dbReference type="EMBL" id="JANUCT010000021">
    <property type="protein sequence ID" value="MCS3904399.1"/>
    <property type="molecule type" value="Genomic_DNA"/>
</dbReference>
<accession>A0AAE3HLE7</accession>
<reference evidence="1" key="1">
    <citation type="submission" date="2022-08" db="EMBL/GenBank/DDBJ databases">
        <title>Genomic Encyclopedia of Type Strains, Phase III (KMG-III): the genomes of soil and plant-associated and newly described type strains.</title>
        <authorList>
            <person name="Whitman W."/>
        </authorList>
    </citation>
    <scope>NUCLEOTIDE SEQUENCE</scope>
    <source>
        <strain evidence="1">HMT 1</strain>
    </source>
</reference>
<name>A0AAE3HLE7_9GAMM</name>
<evidence type="ECO:0000313" key="2">
    <source>
        <dbReference type="Proteomes" id="UP001204445"/>
    </source>
</evidence>
<proteinExistence type="predicted"/>
<dbReference type="Proteomes" id="UP001204445">
    <property type="component" value="Unassembled WGS sequence"/>
</dbReference>
<keyword evidence="2" id="KW-1185">Reference proteome</keyword>
<dbReference type="RefSeq" id="WP_259057266.1">
    <property type="nucleotide sequence ID" value="NZ_JANUCT010000021.1"/>
</dbReference>
<sequence>MARLTNDERRALRELAAQQHDEPPLTDDERFVAPTAEARARYIRFATEASRFYRGDKPVRFVGNHWKL</sequence>